<comment type="caution">
    <text evidence="2">The sequence shown here is derived from an EMBL/GenBank/DDBJ whole genome shotgun (WGS) entry which is preliminary data.</text>
</comment>
<dbReference type="InterPro" id="IPR036249">
    <property type="entry name" value="Thioredoxin-like_sf"/>
</dbReference>
<reference evidence="2 3" key="1">
    <citation type="submission" date="2017-02" db="EMBL/GenBank/DDBJ databases">
        <title>Whole genome sequencing of Metallibacterium scheffleri DSM 24874 (T).</title>
        <authorList>
            <person name="Kumar S."/>
            <person name="Patil P."/>
            <person name="Patil P.B."/>
        </authorList>
    </citation>
    <scope>NUCLEOTIDE SEQUENCE [LARGE SCALE GENOMIC DNA]</scope>
    <source>
        <strain evidence="2 3">DSM 24874</strain>
    </source>
</reference>
<accession>A0A4S3KUT9</accession>
<dbReference type="SUPFAM" id="SSF52833">
    <property type="entry name" value="Thioredoxin-like"/>
    <property type="match status" value="1"/>
</dbReference>
<evidence type="ECO:0000259" key="1">
    <source>
        <dbReference type="PROSITE" id="PS50404"/>
    </source>
</evidence>
<organism evidence="2 3">
    <name type="scientific">Metallibacterium scheffleri</name>
    <dbReference type="NCBI Taxonomy" id="993689"/>
    <lineage>
        <taxon>Bacteria</taxon>
        <taxon>Pseudomonadati</taxon>
        <taxon>Pseudomonadota</taxon>
        <taxon>Gammaproteobacteria</taxon>
        <taxon>Lysobacterales</taxon>
        <taxon>Rhodanobacteraceae</taxon>
        <taxon>Metallibacterium</taxon>
    </lineage>
</organism>
<dbReference type="RefSeq" id="WP_081129398.1">
    <property type="nucleotide sequence ID" value="NZ_DAHXOC010000035.1"/>
</dbReference>
<dbReference type="Gene3D" id="3.40.30.10">
    <property type="entry name" value="Glutaredoxin"/>
    <property type="match status" value="1"/>
</dbReference>
<dbReference type="InterPro" id="IPR004045">
    <property type="entry name" value="Glutathione_S-Trfase_N"/>
</dbReference>
<dbReference type="OrthoDB" id="9799538at2"/>
<dbReference type="Gene3D" id="1.20.1050.10">
    <property type="match status" value="1"/>
</dbReference>
<dbReference type="EMBL" id="MWQO01000003">
    <property type="protein sequence ID" value="THD12064.1"/>
    <property type="molecule type" value="Genomic_DNA"/>
</dbReference>
<dbReference type="AlphaFoldDB" id="A0A4S3KUT9"/>
<dbReference type="Pfam" id="PF13409">
    <property type="entry name" value="GST_N_2"/>
    <property type="match status" value="1"/>
</dbReference>
<proteinExistence type="predicted"/>
<dbReference type="SUPFAM" id="SSF47616">
    <property type="entry name" value="GST C-terminal domain-like"/>
    <property type="match status" value="1"/>
</dbReference>
<keyword evidence="3" id="KW-1185">Reference proteome</keyword>
<dbReference type="GO" id="GO:0006749">
    <property type="term" value="P:glutathione metabolic process"/>
    <property type="evidence" value="ECO:0007669"/>
    <property type="project" value="TreeGrafter"/>
</dbReference>
<sequence>MSELPVLVIGDKTVSSWSLRPWLALRQADIAFEERLLWLHRPAFRSEVARYSPSGRVPVLLHDGAVVWESLAILEYINETWLQGRGWPAERAARAHARAIAGEMHSGFAALRRELTLNLRRHGAPLDPGHDAAQDIRRIVAIWEDARARFGAGGAFLFGAFGCADAMYAPVALRFLVYGIALPPVAQAYVDAILALPAIGEWRAAAALETD</sequence>
<feature type="domain" description="GST N-terminal" evidence="1">
    <location>
        <begin position="5"/>
        <end position="85"/>
    </location>
</feature>
<evidence type="ECO:0000313" key="2">
    <source>
        <dbReference type="EMBL" id="THD12064.1"/>
    </source>
</evidence>
<dbReference type="PROSITE" id="PS50404">
    <property type="entry name" value="GST_NTER"/>
    <property type="match status" value="1"/>
</dbReference>
<dbReference type="PANTHER" id="PTHR42673">
    <property type="entry name" value="MALEYLACETOACETATE ISOMERASE"/>
    <property type="match status" value="1"/>
</dbReference>
<dbReference type="GO" id="GO:0016034">
    <property type="term" value="F:maleylacetoacetate isomerase activity"/>
    <property type="evidence" value="ECO:0007669"/>
    <property type="project" value="TreeGrafter"/>
</dbReference>
<dbReference type="GO" id="GO:0004364">
    <property type="term" value="F:glutathione transferase activity"/>
    <property type="evidence" value="ECO:0007669"/>
    <property type="project" value="TreeGrafter"/>
</dbReference>
<keyword evidence="2" id="KW-0808">Transferase</keyword>
<dbReference type="STRING" id="993689.GCA_002077135_03170"/>
<dbReference type="CDD" id="cd03194">
    <property type="entry name" value="GST_C_3"/>
    <property type="match status" value="1"/>
</dbReference>
<evidence type="ECO:0000313" key="3">
    <source>
        <dbReference type="Proteomes" id="UP000307749"/>
    </source>
</evidence>
<dbReference type="GO" id="GO:0006559">
    <property type="term" value="P:L-phenylalanine catabolic process"/>
    <property type="evidence" value="ECO:0007669"/>
    <property type="project" value="TreeGrafter"/>
</dbReference>
<dbReference type="PANTHER" id="PTHR42673:SF4">
    <property type="entry name" value="MALEYLACETOACETATE ISOMERASE"/>
    <property type="match status" value="1"/>
</dbReference>
<gene>
    <name evidence="2" type="ORF">B1806_00465</name>
</gene>
<dbReference type="CDD" id="cd03043">
    <property type="entry name" value="GST_N_1"/>
    <property type="match status" value="1"/>
</dbReference>
<dbReference type="InterPro" id="IPR036282">
    <property type="entry name" value="Glutathione-S-Trfase_C_sf"/>
</dbReference>
<dbReference type="Proteomes" id="UP000307749">
    <property type="component" value="Unassembled WGS sequence"/>
</dbReference>
<protein>
    <submittedName>
        <fullName evidence="2">Glutathione S-transferase</fullName>
    </submittedName>
</protein>
<name>A0A4S3KUT9_9GAMM</name>